<proteinExistence type="predicted"/>
<dbReference type="EMBL" id="JBBNAF010000012">
    <property type="protein sequence ID" value="KAK9093383.1"/>
    <property type="molecule type" value="Genomic_DNA"/>
</dbReference>
<dbReference type="AlphaFoldDB" id="A0AAP0EPF5"/>
<name>A0AAP0EPF5_9MAGN</name>
<evidence type="ECO:0000313" key="1">
    <source>
        <dbReference type="EMBL" id="KAK9093383.1"/>
    </source>
</evidence>
<keyword evidence="2" id="KW-1185">Reference proteome</keyword>
<reference evidence="1 2" key="1">
    <citation type="submission" date="2024-01" db="EMBL/GenBank/DDBJ databases">
        <title>Genome assemblies of Stephania.</title>
        <authorList>
            <person name="Yang L."/>
        </authorList>
    </citation>
    <scope>NUCLEOTIDE SEQUENCE [LARGE SCALE GENOMIC DNA]</scope>
    <source>
        <strain evidence="1">YNDBR</strain>
        <tissue evidence="1">Leaf</tissue>
    </source>
</reference>
<evidence type="ECO:0000313" key="2">
    <source>
        <dbReference type="Proteomes" id="UP001420932"/>
    </source>
</evidence>
<comment type="caution">
    <text evidence="1">The sequence shown here is derived from an EMBL/GenBank/DDBJ whole genome shotgun (WGS) entry which is preliminary data.</text>
</comment>
<dbReference type="Proteomes" id="UP001420932">
    <property type="component" value="Unassembled WGS sequence"/>
</dbReference>
<organism evidence="1 2">
    <name type="scientific">Stephania yunnanensis</name>
    <dbReference type="NCBI Taxonomy" id="152371"/>
    <lineage>
        <taxon>Eukaryota</taxon>
        <taxon>Viridiplantae</taxon>
        <taxon>Streptophyta</taxon>
        <taxon>Embryophyta</taxon>
        <taxon>Tracheophyta</taxon>
        <taxon>Spermatophyta</taxon>
        <taxon>Magnoliopsida</taxon>
        <taxon>Ranunculales</taxon>
        <taxon>Menispermaceae</taxon>
        <taxon>Menispermoideae</taxon>
        <taxon>Cissampelideae</taxon>
        <taxon>Stephania</taxon>
    </lineage>
</organism>
<protein>
    <submittedName>
        <fullName evidence="1">Uncharacterized protein</fullName>
    </submittedName>
</protein>
<accession>A0AAP0EPF5</accession>
<sequence>MINPIPKQNGEERPFHMAQSKMGIYRGSDRGAHHWLSHTMMTRRNRGSRWCKWGGENETYSKADSFTLTRIRAIADIGDDQNFDFDDLEPPQLTSKLHLDFYTEIKDSNPFSDNVIQYMDAIVLQHIQDNGKEDKEPELRTVEIREDQILNLD</sequence>
<gene>
    <name evidence="1" type="ORF">Syun_028294</name>
</gene>